<dbReference type="Proteomes" id="UP000019376">
    <property type="component" value="Unassembled WGS sequence"/>
</dbReference>
<dbReference type="InterPro" id="IPR001810">
    <property type="entry name" value="F-box_dom"/>
</dbReference>
<dbReference type="InterPro" id="IPR003347">
    <property type="entry name" value="JmjC_dom"/>
</dbReference>
<dbReference type="SUPFAM" id="SSF81383">
    <property type="entry name" value="F-box domain"/>
    <property type="match status" value="1"/>
</dbReference>
<dbReference type="Pfam" id="PF13621">
    <property type="entry name" value="Cupin_8"/>
    <property type="match status" value="1"/>
</dbReference>
<dbReference type="HOGENOM" id="CLU_016785_1_2_1"/>
<dbReference type="PANTHER" id="PTHR12480:SF21">
    <property type="entry name" value="JMJC DOMAIN-CONTAINING PROTEIN 8"/>
    <property type="match status" value="1"/>
</dbReference>
<dbReference type="SMART" id="SM00558">
    <property type="entry name" value="JmjC"/>
    <property type="match status" value="1"/>
</dbReference>
<dbReference type="InterPro" id="IPR036047">
    <property type="entry name" value="F-box-like_dom_sf"/>
</dbReference>
<dbReference type="eggNOG" id="KOG2130">
    <property type="taxonomic scope" value="Eukaryota"/>
</dbReference>
<proteinExistence type="predicted"/>
<dbReference type="InterPro" id="IPR041667">
    <property type="entry name" value="Cupin_8"/>
</dbReference>
<evidence type="ECO:0000256" key="1">
    <source>
        <dbReference type="SAM" id="MobiDB-lite"/>
    </source>
</evidence>
<dbReference type="Pfam" id="PF12937">
    <property type="entry name" value="F-box-like"/>
    <property type="match status" value="1"/>
</dbReference>
<dbReference type="OrthoDB" id="424465at2759"/>
<dbReference type="SUPFAM" id="SSF51197">
    <property type="entry name" value="Clavaminate synthase-like"/>
    <property type="match status" value="1"/>
</dbReference>
<feature type="domain" description="JmjC" evidence="3">
    <location>
        <begin position="248"/>
        <end position="410"/>
    </location>
</feature>
<dbReference type="EMBL" id="KB644409">
    <property type="protein sequence ID" value="EPS27021.1"/>
    <property type="molecule type" value="Genomic_DNA"/>
</dbReference>
<dbReference type="Gene3D" id="1.20.1280.50">
    <property type="match status" value="1"/>
</dbReference>
<accession>S7ZE98</accession>
<evidence type="ECO:0000259" key="3">
    <source>
        <dbReference type="PROSITE" id="PS51184"/>
    </source>
</evidence>
<dbReference type="SMART" id="SM00256">
    <property type="entry name" value="FBOX"/>
    <property type="match status" value="1"/>
</dbReference>
<gene>
    <name evidence="4" type="ORF">PDE_01962</name>
</gene>
<dbReference type="AlphaFoldDB" id="S7ZE98"/>
<dbReference type="PhylomeDB" id="S7ZE98"/>
<sequence length="488" mass="54942">MPDITTLPIYSSVTDDQEGDEAIPSHPLGVKPTGNGLLASWSLRDSIGTFQRLPDELLLELLEYLNGSDLLKLGRTCKAFYAFTRAEELWKTLFVGSPPEDFTWRGTWRSTYLNLPPSKVSVIDCSNLYSDALYRPFNCAHISLEPYVTKIPTRNQIPRMPDLSPDEFHEQWADRPFILTKPVKDWPVYNDWDIGTLLARHGKEKFRAEAVDWPLETYRDYMADNADESPLYLFDRAFVSKMGLAVGPPESTPNAAYWPPACFAEDFFAVLGQDRPDHQWMIVGPERSGSKFHKDPNATSAWNAVLRGPKYWIMFPSGDKRPPPPGVFVSDDQSEVTSPLSIAEWLLNFHAEARRTPGCMEGICGEGEILHVPSGWWHLVVNLESSIAITQNFIPRAHIGAALDFLANKPDQVSGFRKNVENPYEHFVDGMREAHPELLAQGLEELQKKADGKKRKWEEIVHGKGEQDEGTSGGFSFGFGDDSDVEVP</sequence>
<feature type="region of interest" description="Disordered" evidence="1">
    <location>
        <begin position="449"/>
        <end position="488"/>
    </location>
</feature>
<dbReference type="GO" id="GO:0000987">
    <property type="term" value="F:cis-regulatory region sequence-specific DNA binding"/>
    <property type="evidence" value="ECO:0007669"/>
    <property type="project" value="TreeGrafter"/>
</dbReference>
<dbReference type="STRING" id="933388.S7ZE98"/>
<name>S7ZE98_PENO1</name>
<dbReference type="PROSITE" id="PS50181">
    <property type="entry name" value="FBOX"/>
    <property type="match status" value="1"/>
</dbReference>
<organism evidence="4 5">
    <name type="scientific">Penicillium oxalicum (strain 114-2 / CGMCC 5302)</name>
    <name type="common">Penicillium decumbens</name>
    <dbReference type="NCBI Taxonomy" id="933388"/>
    <lineage>
        <taxon>Eukaryota</taxon>
        <taxon>Fungi</taxon>
        <taxon>Dikarya</taxon>
        <taxon>Ascomycota</taxon>
        <taxon>Pezizomycotina</taxon>
        <taxon>Eurotiomycetes</taxon>
        <taxon>Eurotiomycetidae</taxon>
        <taxon>Eurotiales</taxon>
        <taxon>Aspergillaceae</taxon>
        <taxon>Penicillium</taxon>
    </lineage>
</organism>
<evidence type="ECO:0000313" key="5">
    <source>
        <dbReference type="Proteomes" id="UP000019376"/>
    </source>
</evidence>
<feature type="compositionally biased region" description="Basic and acidic residues" evidence="1">
    <location>
        <begin position="449"/>
        <end position="467"/>
    </location>
</feature>
<reference evidence="4 5" key="1">
    <citation type="journal article" date="2013" name="PLoS ONE">
        <title>Genomic and secretomic analyses reveal unique features of the lignocellulolytic enzyme system of Penicillium decumbens.</title>
        <authorList>
            <person name="Liu G."/>
            <person name="Zhang L."/>
            <person name="Wei X."/>
            <person name="Zou G."/>
            <person name="Qin Y."/>
            <person name="Ma L."/>
            <person name="Li J."/>
            <person name="Zheng H."/>
            <person name="Wang S."/>
            <person name="Wang C."/>
            <person name="Xun L."/>
            <person name="Zhao G.-P."/>
            <person name="Zhou Z."/>
            <person name="Qu Y."/>
        </authorList>
    </citation>
    <scope>NUCLEOTIDE SEQUENCE [LARGE SCALE GENOMIC DNA]</scope>
    <source>
        <strain evidence="5">114-2 / CGMCC 5302</strain>
    </source>
</reference>
<dbReference type="GO" id="GO:0005634">
    <property type="term" value="C:nucleus"/>
    <property type="evidence" value="ECO:0007669"/>
    <property type="project" value="TreeGrafter"/>
</dbReference>
<protein>
    <submittedName>
        <fullName evidence="4">Uncharacterized protein</fullName>
    </submittedName>
</protein>
<dbReference type="PROSITE" id="PS51184">
    <property type="entry name" value="JMJC"/>
    <property type="match status" value="1"/>
</dbReference>
<dbReference type="InterPro" id="IPR050910">
    <property type="entry name" value="JMJD6_ArgDemeth/LysHydrox"/>
</dbReference>
<evidence type="ECO:0000259" key="2">
    <source>
        <dbReference type="PROSITE" id="PS50181"/>
    </source>
</evidence>
<keyword evidence="5" id="KW-1185">Reference proteome</keyword>
<dbReference type="Gene3D" id="2.60.120.650">
    <property type="entry name" value="Cupin"/>
    <property type="match status" value="1"/>
</dbReference>
<feature type="domain" description="F-box" evidence="2">
    <location>
        <begin position="47"/>
        <end position="93"/>
    </location>
</feature>
<dbReference type="PANTHER" id="PTHR12480">
    <property type="entry name" value="ARGININE DEMETHYLASE AND LYSYL-HYDROXYLASE JMJD"/>
    <property type="match status" value="1"/>
</dbReference>
<evidence type="ECO:0000313" key="4">
    <source>
        <dbReference type="EMBL" id="EPS27021.1"/>
    </source>
</evidence>